<protein>
    <recommendedName>
        <fullName evidence="4">4Fe-4S ferredoxin-type domain-containing protein</fullName>
    </recommendedName>
</protein>
<dbReference type="Pfam" id="PF12838">
    <property type="entry name" value="Fer4_7"/>
    <property type="match status" value="1"/>
</dbReference>
<evidence type="ECO:0000256" key="1">
    <source>
        <dbReference type="ARBA" id="ARBA00022723"/>
    </source>
</evidence>
<comment type="caution">
    <text evidence="5">The sequence shown here is derived from an EMBL/GenBank/DDBJ whole genome shotgun (WGS) entry which is preliminary data.</text>
</comment>
<keyword evidence="3" id="KW-0411">Iron-sulfur</keyword>
<dbReference type="EMBL" id="MJIE01000001">
    <property type="protein sequence ID" value="OLR56850.1"/>
    <property type="molecule type" value="Genomic_DNA"/>
</dbReference>
<gene>
    <name evidence="5" type="ORF">BHK98_12710</name>
</gene>
<proteinExistence type="predicted"/>
<name>A0A1Q9JKV5_9FIRM</name>
<keyword evidence="1" id="KW-0479">Metal-binding</keyword>
<keyword evidence="2" id="KW-0408">Iron</keyword>
<evidence type="ECO:0000259" key="4">
    <source>
        <dbReference type="PROSITE" id="PS51379"/>
    </source>
</evidence>
<accession>A0A1Q9JKV5</accession>
<dbReference type="RefSeq" id="WP_075714805.1">
    <property type="nucleotide sequence ID" value="NZ_MJIE01000001.1"/>
</dbReference>
<dbReference type="InterPro" id="IPR017896">
    <property type="entry name" value="4Fe4S_Fe-S-bd"/>
</dbReference>
<evidence type="ECO:0000256" key="3">
    <source>
        <dbReference type="ARBA" id="ARBA00023014"/>
    </source>
</evidence>
<dbReference type="AlphaFoldDB" id="A0A1Q9JKV5"/>
<evidence type="ECO:0000313" key="6">
    <source>
        <dbReference type="Proteomes" id="UP000187404"/>
    </source>
</evidence>
<dbReference type="PROSITE" id="PS51379">
    <property type="entry name" value="4FE4S_FER_2"/>
    <property type="match status" value="2"/>
</dbReference>
<organism evidence="5 6">
    <name type="scientific">Hornefia porci</name>
    <dbReference type="NCBI Taxonomy" id="2652292"/>
    <lineage>
        <taxon>Bacteria</taxon>
        <taxon>Bacillati</taxon>
        <taxon>Bacillota</taxon>
        <taxon>Clostridia</taxon>
        <taxon>Peptostreptococcales</taxon>
        <taxon>Anaerovoracaceae</taxon>
        <taxon>Hornefia</taxon>
    </lineage>
</organism>
<sequence length="146" mass="16845">MQITDRIKNCNGCGACIVGCREYCMKMEKDADGRMKPVIDENGCKLCNNCVLYCPLYNPVEMPGFTNYYEYSDDYYYRDMPKVYRETLRQAKSGQTVEFAGTLCQIAGLISLMGNRLKPNVKLYPLHCDPDHPHRPECAECEFVRR</sequence>
<dbReference type="GO" id="GO:0051536">
    <property type="term" value="F:iron-sulfur cluster binding"/>
    <property type="evidence" value="ECO:0007669"/>
    <property type="project" value="UniProtKB-KW"/>
</dbReference>
<feature type="domain" description="4Fe-4S ferredoxin-type" evidence="4">
    <location>
        <begin position="35"/>
        <end position="65"/>
    </location>
</feature>
<reference evidence="5 6" key="1">
    <citation type="journal article" date="2016" name="Appl. Environ. Microbiol.">
        <title>Function and Phylogeny of Bacterial Butyryl Coenzyme A:Acetate Transferases and Their Diversity in the Proximal Colon of Swine.</title>
        <authorList>
            <person name="Trachsel J."/>
            <person name="Bayles D.O."/>
            <person name="Looft T."/>
            <person name="Levine U.Y."/>
            <person name="Allen H.K."/>
        </authorList>
    </citation>
    <scope>NUCLEOTIDE SEQUENCE [LARGE SCALE GENOMIC DNA]</scope>
    <source>
        <strain evidence="5 6">68-3-10</strain>
    </source>
</reference>
<feature type="domain" description="4Fe-4S ferredoxin-type" evidence="4">
    <location>
        <begin position="1"/>
        <end position="30"/>
    </location>
</feature>
<dbReference type="OrthoDB" id="430408at2"/>
<dbReference type="InterPro" id="IPR017900">
    <property type="entry name" value="4Fe4S_Fe_S_CS"/>
</dbReference>
<dbReference type="Proteomes" id="UP000187404">
    <property type="component" value="Unassembled WGS sequence"/>
</dbReference>
<dbReference type="Gene3D" id="3.30.70.20">
    <property type="match status" value="1"/>
</dbReference>
<dbReference type="PROSITE" id="PS00198">
    <property type="entry name" value="4FE4S_FER_1"/>
    <property type="match status" value="1"/>
</dbReference>
<dbReference type="STRING" id="1261640.BHK98_12710"/>
<dbReference type="GO" id="GO:0046872">
    <property type="term" value="F:metal ion binding"/>
    <property type="evidence" value="ECO:0007669"/>
    <property type="project" value="UniProtKB-KW"/>
</dbReference>
<dbReference type="SUPFAM" id="SSF54862">
    <property type="entry name" value="4Fe-4S ferredoxins"/>
    <property type="match status" value="1"/>
</dbReference>
<evidence type="ECO:0000256" key="2">
    <source>
        <dbReference type="ARBA" id="ARBA00023004"/>
    </source>
</evidence>
<keyword evidence="6" id="KW-1185">Reference proteome</keyword>
<evidence type="ECO:0000313" key="5">
    <source>
        <dbReference type="EMBL" id="OLR56850.1"/>
    </source>
</evidence>